<dbReference type="AlphaFoldDB" id="A0A9D1LVW6"/>
<keyword evidence="2" id="KW-0812">Transmembrane</keyword>
<feature type="compositionally biased region" description="Polar residues" evidence="1">
    <location>
        <begin position="99"/>
        <end position="113"/>
    </location>
</feature>
<organism evidence="3 4">
    <name type="scientific">Candidatus Avimonoglobus intestinipullorum</name>
    <dbReference type="NCBI Taxonomy" id="2840699"/>
    <lineage>
        <taxon>Bacteria</taxon>
        <taxon>Bacillati</taxon>
        <taxon>Bacillota</taxon>
        <taxon>Clostridia</taxon>
        <taxon>Eubacteriales</taxon>
        <taxon>Candidatus Avimonoglobus</taxon>
    </lineage>
</organism>
<name>A0A9D1LVW6_9FIRM</name>
<evidence type="ECO:0000256" key="2">
    <source>
        <dbReference type="SAM" id="Phobius"/>
    </source>
</evidence>
<proteinExistence type="predicted"/>
<evidence type="ECO:0000313" key="3">
    <source>
        <dbReference type="EMBL" id="HIU49048.1"/>
    </source>
</evidence>
<accession>A0A9D1LVW6</accession>
<sequence length="333" mass="36449">MFQEWYKKANEDIPVNELLKERLKQKARQQRKPALYKKIYPLGAAVAGLMIVAATIWAYPLFTQIQQKPGGDIADPAAIVQNATFVPIASTEPIPAEQPTVSQEPQAVSTEQPVQAARKPVRTQKPAATSRPQHTEQPAQAAGVSSAKPAAPADEEPAAPTAEPEQPGQVQQTDPASEAQDEQTLPEATPEVLGVTSDPDVPLETVVWTRQEYIAYLGIDVEQALDLPEEFADIGAERKSMSVYTDTKLPYFDLWSFKYEAPDGRSVTVKTTKTNAAPLDTSNRQIAGADVLLTEEEQTLTAEFYYKEIHFTVITTGMPEQELTDICTALLSA</sequence>
<dbReference type="Proteomes" id="UP000824111">
    <property type="component" value="Unassembled WGS sequence"/>
</dbReference>
<protein>
    <recommendedName>
        <fullName evidence="5">DUF4367 domain-containing protein</fullName>
    </recommendedName>
</protein>
<feature type="compositionally biased region" description="Polar residues" evidence="1">
    <location>
        <begin position="126"/>
        <end position="138"/>
    </location>
</feature>
<reference evidence="3" key="1">
    <citation type="submission" date="2020-10" db="EMBL/GenBank/DDBJ databases">
        <authorList>
            <person name="Gilroy R."/>
        </authorList>
    </citation>
    <scope>NUCLEOTIDE SEQUENCE</scope>
    <source>
        <strain evidence="3">ChiSjej4B22-9803</strain>
    </source>
</reference>
<evidence type="ECO:0000256" key="1">
    <source>
        <dbReference type="SAM" id="MobiDB-lite"/>
    </source>
</evidence>
<reference evidence="3" key="2">
    <citation type="journal article" date="2021" name="PeerJ">
        <title>Extensive microbial diversity within the chicken gut microbiome revealed by metagenomics and culture.</title>
        <authorList>
            <person name="Gilroy R."/>
            <person name="Ravi A."/>
            <person name="Getino M."/>
            <person name="Pursley I."/>
            <person name="Horton D.L."/>
            <person name="Alikhan N.F."/>
            <person name="Baker D."/>
            <person name="Gharbi K."/>
            <person name="Hall N."/>
            <person name="Watson M."/>
            <person name="Adriaenssens E.M."/>
            <person name="Foster-Nyarko E."/>
            <person name="Jarju S."/>
            <person name="Secka A."/>
            <person name="Antonio M."/>
            <person name="Oren A."/>
            <person name="Chaudhuri R.R."/>
            <person name="La Ragione R."/>
            <person name="Hildebrand F."/>
            <person name="Pallen M.J."/>
        </authorList>
    </citation>
    <scope>NUCLEOTIDE SEQUENCE</scope>
    <source>
        <strain evidence="3">ChiSjej4B22-9803</strain>
    </source>
</reference>
<keyword evidence="2" id="KW-1133">Transmembrane helix</keyword>
<evidence type="ECO:0008006" key="5">
    <source>
        <dbReference type="Google" id="ProtNLM"/>
    </source>
</evidence>
<keyword evidence="2" id="KW-0472">Membrane</keyword>
<feature type="region of interest" description="Disordered" evidence="1">
    <location>
        <begin position="96"/>
        <end position="198"/>
    </location>
</feature>
<comment type="caution">
    <text evidence="3">The sequence shown here is derived from an EMBL/GenBank/DDBJ whole genome shotgun (WGS) entry which is preliminary data.</text>
</comment>
<feature type="transmembrane region" description="Helical" evidence="2">
    <location>
        <begin position="39"/>
        <end position="59"/>
    </location>
</feature>
<dbReference type="EMBL" id="DVND01000172">
    <property type="protein sequence ID" value="HIU49048.1"/>
    <property type="molecule type" value="Genomic_DNA"/>
</dbReference>
<gene>
    <name evidence="3" type="ORF">IAB04_06755</name>
</gene>
<evidence type="ECO:0000313" key="4">
    <source>
        <dbReference type="Proteomes" id="UP000824111"/>
    </source>
</evidence>
<feature type="compositionally biased region" description="Low complexity" evidence="1">
    <location>
        <begin position="158"/>
        <end position="167"/>
    </location>
</feature>